<name>A0AAN7PKA9_9COLE</name>
<evidence type="ECO:0000313" key="2">
    <source>
        <dbReference type="EMBL" id="KAK4884306.1"/>
    </source>
</evidence>
<proteinExistence type="predicted"/>
<keyword evidence="3" id="KW-1185">Reference proteome</keyword>
<dbReference type="EMBL" id="JARPUR010000001">
    <property type="protein sequence ID" value="KAK4884306.1"/>
    <property type="molecule type" value="Genomic_DNA"/>
</dbReference>
<keyword evidence="1" id="KW-1133">Transmembrane helix</keyword>
<organism evidence="2 3">
    <name type="scientific">Aquatica leii</name>
    <dbReference type="NCBI Taxonomy" id="1421715"/>
    <lineage>
        <taxon>Eukaryota</taxon>
        <taxon>Metazoa</taxon>
        <taxon>Ecdysozoa</taxon>
        <taxon>Arthropoda</taxon>
        <taxon>Hexapoda</taxon>
        <taxon>Insecta</taxon>
        <taxon>Pterygota</taxon>
        <taxon>Neoptera</taxon>
        <taxon>Endopterygota</taxon>
        <taxon>Coleoptera</taxon>
        <taxon>Polyphaga</taxon>
        <taxon>Elateriformia</taxon>
        <taxon>Elateroidea</taxon>
        <taxon>Lampyridae</taxon>
        <taxon>Luciolinae</taxon>
        <taxon>Aquatica</taxon>
    </lineage>
</organism>
<gene>
    <name evidence="2" type="ORF">RN001_000577</name>
</gene>
<accession>A0AAN7PKA9</accession>
<keyword evidence="1" id="KW-0812">Transmembrane</keyword>
<evidence type="ECO:0000256" key="1">
    <source>
        <dbReference type="SAM" id="Phobius"/>
    </source>
</evidence>
<dbReference type="AlphaFoldDB" id="A0AAN7PKA9"/>
<feature type="transmembrane region" description="Helical" evidence="1">
    <location>
        <begin position="80"/>
        <end position="105"/>
    </location>
</feature>
<protein>
    <submittedName>
        <fullName evidence="2">Uncharacterized protein</fullName>
    </submittedName>
</protein>
<evidence type="ECO:0000313" key="3">
    <source>
        <dbReference type="Proteomes" id="UP001353858"/>
    </source>
</evidence>
<sequence length="128" mass="14505">MDKVETMEMIKQMHKQIDSGDTFAPDSLQKLASLLNNLELSDEEKEDLGESLNDLVGKLKSFSGPSMGMGGMDISANGNLLMQIVLVVAFVVVAPLFVFFGYKLYRSLTEKERKRDEKRKQKQMKKKK</sequence>
<dbReference type="Proteomes" id="UP001353858">
    <property type="component" value="Unassembled WGS sequence"/>
</dbReference>
<reference evidence="3" key="1">
    <citation type="submission" date="2023-01" db="EMBL/GenBank/DDBJ databases">
        <title>Key to firefly adult light organ development and bioluminescence: homeobox transcription factors regulate luciferase expression and transportation to peroxisome.</title>
        <authorList>
            <person name="Fu X."/>
        </authorList>
    </citation>
    <scope>NUCLEOTIDE SEQUENCE [LARGE SCALE GENOMIC DNA]</scope>
</reference>
<keyword evidence="1" id="KW-0472">Membrane</keyword>
<comment type="caution">
    <text evidence="2">The sequence shown here is derived from an EMBL/GenBank/DDBJ whole genome shotgun (WGS) entry which is preliminary data.</text>
</comment>